<comment type="caution">
    <text evidence="3">The sequence shown here is derived from an EMBL/GenBank/DDBJ whole genome shotgun (WGS) entry which is preliminary data.</text>
</comment>
<dbReference type="EMBL" id="JBBKZU010000001">
    <property type="protein sequence ID" value="MEJ8810244.1"/>
    <property type="molecule type" value="Genomic_DNA"/>
</dbReference>
<comment type="similarity">
    <text evidence="1">Belongs to the AHA1 family.</text>
</comment>
<dbReference type="Pfam" id="PF08327">
    <property type="entry name" value="AHSA1"/>
    <property type="match status" value="1"/>
</dbReference>
<dbReference type="Proteomes" id="UP001365846">
    <property type="component" value="Unassembled WGS sequence"/>
</dbReference>
<dbReference type="CDD" id="cd08894">
    <property type="entry name" value="SRPBCC_CalC_Aha1-like_1"/>
    <property type="match status" value="1"/>
</dbReference>
<dbReference type="Gene3D" id="3.30.530.20">
    <property type="match status" value="1"/>
</dbReference>
<evidence type="ECO:0000313" key="3">
    <source>
        <dbReference type="EMBL" id="MEJ8810244.1"/>
    </source>
</evidence>
<keyword evidence="4" id="KW-1185">Reference proteome</keyword>
<evidence type="ECO:0000256" key="1">
    <source>
        <dbReference type="ARBA" id="ARBA00006817"/>
    </source>
</evidence>
<dbReference type="SUPFAM" id="SSF55961">
    <property type="entry name" value="Bet v1-like"/>
    <property type="match status" value="1"/>
</dbReference>
<feature type="domain" description="Activator of Hsp90 ATPase homologue 1/2-like C-terminal" evidence="2">
    <location>
        <begin position="21"/>
        <end position="144"/>
    </location>
</feature>
<accession>A0ABU8VBG3</accession>
<dbReference type="RefSeq" id="WP_340355538.1">
    <property type="nucleotide sequence ID" value="NZ_JBBKZU010000001.1"/>
</dbReference>
<evidence type="ECO:0000313" key="4">
    <source>
        <dbReference type="Proteomes" id="UP001365846"/>
    </source>
</evidence>
<gene>
    <name evidence="3" type="ORF">WKW77_04145</name>
</gene>
<dbReference type="InterPro" id="IPR023393">
    <property type="entry name" value="START-like_dom_sf"/>
</dbReference>
<protein>
    <submittedName>
        <fullName evidence="3">SRPBCC family protein</fullName>
    </submittedName>
</protein>
<sequence length="148" mass="16635">MSQPAVAPNPEAFTTRVVAHAPSRVLHAITDPTHLAHWWGPAGFTNSFREIDVRPGGAWRFTMHGPDGQHYPNESEFIEVGPERVVIRHLSGHRFTLTISLDTEGTGTRIGWRQVFDEAAECERVRVFIEPANEQNLDRLEDELAAMP</sequence>
<proteinExistence type="inferred from homology"/>
<evidence type="ECO:0000259" key="2">
    <source>
        <dbReference type="Pfam" id="PF08327"/>
    </source>
</evidence>
<organism evidence="3 4">
    <name type="scientific">Variovorax ureilyticus</name>
    <dbReference type="NCBI Taxonomy" id="1836198"/>
    <lineage>
        <taxon>Bacteria</taxon>
        <taxon>Pseudomonadati</taxon>
        <taxon>Pseudomonadota</taxon>
        <taxon>Betaproteobacteria</taxon>
        <taxon>Burkholderiales</taxon>
        <taxon>Comamonadaceae</taxon>
        <taxon>Variovorax</taxon>
    </lineage>
</organism>
<name>A0ABU8VBG3_9BURK</name>
<reference evidence="3 4" key="1">
    <citation type="submission" date="2024-03" db="EMBL/GenBank/DDBJ databases">
        <title>Novel species of the genus Variovorax.</title>
        <authorList>
            <person name="Liu Q."/>
            <person name="Xin Y.-H."/>
        </authorList>
    </citation>
    <scope>NUCLEOTIDE SEQUENCE [LARGE SCALE GENOMIC DNA]</scope>
    <source>
        <strain evidence="3 4">KACC 18899</strain>
    </source>
</reference>
<dbReference type="InterPro" id="IPR013538">
    <property type="entry name" value="ASHA1/2-like_C"/>
</dbReference>